<sequence>MPRLNQALFEKIPEKQRSFFGFYPDVFLFQDSKEEYLNVITNLTSAKYLYTDGYDIQPIGFLWYVFESFKGWLGFSNGCDTKKIQLGLYKFAYFGYLKGYPQLPADILKNQNIPDNTGFLNDISKAKTPADTGALQNSLITFYADQVEASLREGQPLISPRYAFGNAWASLDLWSEIPKLDPQDGELINRTVDHLEQSPPFAKYDALPNSKYGFAVAKRHLDKVKSHNASSWATKFIKQVLNLSVDSQRLVERAILFAPDICQEDKNFFINFYLEKKNFASAFALIEQHEDINEAVTFLLQFPKEQILAFVKMDSLLAKAITPYYLTRDTESIDKIKFVASFNSQIAQEYPAQAFRLAVAEQQYDSAYQVYEQAKGEYYVVDLQKLASHFERLGQQKYQTATEFKSLHNWREVEKLTSESIGQMKKTIQLDESNSRRERYYACMTLYAEALIERDISEHNIEDCDLTQIMKAINLLNQCKPTGSNGKKYHQLILAKSLMRQADHLIHFIPSTKENIPKASLLLKQIINLLENIKDTEARLVLGKAYFILGDLSYHFALSQDNYHAYFEAAMKTVPNNPFYILRCSGIFENRREALQNQGVPLLKELGYTVLDYYHWDNERWEKDKNPYATSIRDIHNLKVREKNSSMTLSS</sequence>
<evidence type="ECO:0008006" key="3">
    <source>
        <dbReference type="Google" id="ProtNLM"/>
    </source>
</evidence>
<keyword evidence="2" id="KW-1185">Reference proteome</keyword>
<protein>
    <recommendedName>
        <fullName evidence="3">Tetratricopeptide repeat protein</fullName>
    </recommendedName>
</protein>
<evidence type="ECO:0000313" key="2">
    <source>
        <dbReference type="Proteomes" id="UP001222087"/>
    </source>
</evidence>
<accession>A0ABY8ART7</accession>
<reference evidence="1 2" key="1">
    <citation type="submission" date="2023-02" db="EMBL/GenBank/DDBJ databases">
        <title>Genome Sequence of L. cardiaca H63T.</title>
        <authorList>
            <person name="Lopez A.E."/>
            <person name="Cianciotto N.P."/>
        </authorList>
    </citation>
    <scope>NUCLEOTIDE SEQUENCE [LARGE SCALE GENOMIC DNA]</scope>
    <source>
        <strain evidence="1 2">H63</strain>
    </source>
</reference>
<name>A0ABY8ART7_9GAMM</name>
<evidence type="ECO:0000313" key="1">
    <source>
        <dbReference type="EMBL" id="WED41872.1"/>
    </source>
</evidence>
<gene>
    <name evidence="1" type="ORF">PXX05_07980</name>
</gene>
<proteinExistence type="predicted"/>
<dbReference type="RefSeq" id="WP_275087697.1">
    <property type="nucleotide sequence ID" value="NZ_CP119078.1"/>
</dbReference>
<dbReference type="Proteomes" id="UP001222087">
    <property type="component" value="Chromosome"/>
</dbReference>
<organism evidence="1 2">
    <name type="scientific">Legionella cardiaca</name>
    <dbReference type="NCBI Taxonomy" id="1071983"/>
    <lineage>
        <taxon>Bacteria</taxon>
        <taxon>Pseudomonadati</taxon>
        <taxon>Pseudomonadota</taxon>
        <taxon>Gammaproteobacteria</taxon>
        <taxon>Legionellales</taxon>
        <taxon>Legionellaceae</taxon>
        <taxon>Legionella</taxon>
    </lineage>
</organism>
<dbReference type="EMBL" id="CP119078">
    <property type="protein sequence ID" value="WED41872.1"/>
    <property type="molecule type" value="Genomic_DNA"/>
</dbReference>